<comment type="caution">
    <text evidence="1">The sequence shown here is derived from an EMBL/GenBank/DDBJ whole genome shotgun (WGS) entry which is preliminary data.</text>
</comment>
<name>A0A9P3LB22_9APHY</name>
<reference evidence="1 2" key="1">
    <citation type="submission" date="2021-08" db="EMBL/GenBank/DDBJ databases">
        <title>Draft Genome Sequence of Phanerochaete sordida strain YK-624.</title>
        <authorList>
            <person name="Mori T."/>
            <person name="Dohra H."/>
            <person name="Suzuki T."/>
            <person name="Kawagishi H."/>
            <person name="Hirai H."/>
        </authorList>
    </citation>
    <scope>NUCLEOTIDE SEQUENCE [LARGE SCALE GENOMIC DNA]</scope>
    <source>
        <strain evidence="1 2">YK-624</strain>
    </source>
</reference>
<protein>
    <submittedName>
        <fullName evidence="1">Uncharacterized protein</fullName>
    </submittedName>
</protein>
<dbReference type="Proteomes" id="UP000703269">
    <property type="component" value="Unassembled WGS sequence"/>
</dbReference>
<gene>
    <name evidence="1" type="ORF">PsYK624_051260</name>
</gene>
<organism evidence="1 2">
    <name type="scientific">Phanerochaete sordida</name>
    <dbReference type="NCBI Taxonomy" id="48140"/>
    <lineage>
        <taxon>Eukaryota</taxon>
        <taxon>Fungi</taxon>
        <taxon>Dikarya</taxon>
        <taxon>Basidiomycota</taxon>
        <taxon>Agaricomycotina</taxon>
        <taxon>Agaricomycetes</taxon>
        <taxon>Polyporales</taxon>
        <taxon>Phanerochaetaceae</taxon>
        <taxon>Phanerochaete</taxon>
    </lineage>
</organism>
<proteinExistence type="predicted"/>
<sequence>MFPGALTSSARNTAAGPHVAFCPLGCRAGISAWTGPYLIDLHTRQSAAIDVKTSNPGSSERRQRPVSHEIDIWAVPSLIGLWQ</sequence>
<dbReference type="AlphaFoldDB" id="A0A9P3LB22"/>
<accession>A0A9P3LB22</accession>
<keyword evidence="2" id="KW-1185">Reference proteome</keyword>
<dbReference type="EMBL" id="BPQB01000011">
    <property type="protein sequence ID" value="GJE89036.1"/>
    <property type="molecule type" value="Genomic_DNA"/>
</dbReference>
<evidence type="ECO:0000313" key="1">
    <source>
        <dbReference type="EMBL" id="GJE89036.1"/>
    </source>
</evidence>
<evidence type="ECO:0000313" key="2">
    <source>
        <dbReference type="Proteomes" id="UP000703269"/>
    </source>
</evidence>